<proteinExistence type="predicted"/>
<evidence type="ECO:0000256" key="7">
    <source>
        <dbReference type="SAM" id="Phobius"/>
    </source>
</evidence>
<dbReference type="PANTHER" id="PTHR32309:SF31">
    <property type="entry name" value="CAPSULAR EXOPOLYSACCHARIDE FAMILY"/>
    <property type="match status" value="1"/>
</dbReference>
<dbReference type="OrthoDB" id="9795292at2"/>
<evidence type="ECO:0000256" key="4">
    <source>
        <dbReference type="ARBA" id="ARBA00022989"/>
    </source>
</evidence>
<dbReference type="EMBL" id="CP007142">
    <property type="protein sequence ID" value="AJQ92443.1"/>
    <property type="molecule type" value="Genomic_DNA"/>
</dbReference>
<keyword evidence="4 7" id="KW-1133">Transmembrane helix</keyword>
<feature type="transmembrane region" description="Helical" evidence="7">
    <location>
        <begin position="415"/>
        <end position="437"/>
    </location>
</feature>
<dbReference type="Proteomes" id="UP000032266">
    <property type="component" value="Chromosome"/>
</dbReference>
<dbReference type="PANTHER" id="PTHR32309">
    <property type="entry name" value="TYROSINE-PROTEIN KINASE"/>
    <property type="match status" value="1"/>
</dbReference>
<dbReference type="InterPro" id="IPR050445">
    <property type="entry name" value="Bact_polysacc_biosynth/exp"/>
</dbReference>
<sequence>MEELAQQPLNIQNYIAALRRYKWYVAIAIIIFTTISVAVAVIIPPIYKSEGLVLVETQQIPDKLIQSTVEASAAEQIEIIRQRVMTREQLLDVGRQMPALKAIEDQYGSNTLLKQIRDNLYIEPIRERSGRANVTIAFKLGFISENPTLAQKVAENLINLFLKENIKARTERASQTTAFLEQEASKLKKRLDETEQAIAKFKQANQDALPEHLQLYSSSLAREESTALDLKRQIESIKGEIEYLTLQQTDSGQTSPEQIRLAELKDEYKRLSIIYQPAHPDLIAIKDEIDYLERGGTLSDSGSTSPEQASQKALQEKINARNEELKLVQEQLRTTNIRISSLESKIIKIPQVERELISLNRDYDTINSQYSKLVSDTMQAQMAESLEQGSKAERFTLIDAPRIPTEAFAPNRKKVLAAGLAGSFGVPLGIILLIGFLDKSIRGTETLEATLGFPPLIAIPYIHTDAERQRTKRHNIFMIGGLVVIAALAAMTIHLTYMPLDLLLTKVVQRF</sequence>
<evidence type="ECO:0000256" key="6">
    <source>
        <dbReference type="SAM" id="Coils"/>
    </source>
</evidence>
<evidence type="ECO:0000313" key="10">
    <source>
        <dbReference type="Proteomes" id="UP000032266"/>
    </source>
</evidence>
<organism evidence="9 10">
    <name type="scientific">Gynuella sunshinyii YC6258</name>
    <dbReference type="NCBI Taxonomy" id="1445510"/>
    <lineage>
        <taxon>Bacteria</taxon>
        <taxon>Pseudomonadati</taxon>
        <taxon>Pseudomonadota</taxon>
        <taxon>Gammaproteobacteria</taxon>
        <taxon>Oceanospirillales</taxon>
        <taxon>Saccharospirillaceae</taxon>
        <taxon>Gynuella</taxon>
    </lineage>
</organism>
<evidence type="ECO:0000256" key="5">
    <source>
        <dbReference type="ARBA" id="ARBA00023136"/>
    </source>
</evidence>
<evidence type="ECO:0000313" key="9">
    <source>
        <dbReference type="EMBL" id="AJQ92443.1"/>
    </source>
</evidence>
<evidence type="ECO:0000256" key="2">
    <source>
        <dbReference type="ARBA" id="ARBA00022475"/>
    </source>
</evidence>
<dbReference type="RefSeq" id="WP_044615501.1">
    <property type="nucleotide sequence ID" value="NZ_CP007142.1"/>
</dbReference>
<evidence type="ECO:0000256" key="1">
    <source>
        <dbReference type="ARBA" id="ARBA00004651"/>
    </source>
</evidence>
<keyword evidence="5 7" id="KW-0472">Membrane</keyword>
<evidence type="ECO:0000256" key="3">
    <source>
        <dbReference type="ARBA" id="ARBA00022692"/>
    </source>
</evidence>
<dbReference type="KEGG" id="gsn:YC6258_00393"/>
<dbReference type="AlphaFoldDB" id="A0A0C5VG99"/>
<feature type="domain" description="Polysaccharide chain length determinant N-terminal" evidence="8">
    <location>
        <begin position="9"/>
        <end position="86"/>
    </location>
</feature>
<gene>
    <name evidence="9" type="ORF">YC6258_00393</name>
</gene>
<comment type="subcellular location">
    <subcellularLocation>
        <location evidence="1">Cell membrane</location>
        <topology evidence="1">Multi-pass membrane protein</topology>
    </subcellularLocation>
</comment>
<dbReference type="GO" id="GO:0005886">
    <property type="term" value="C:plasma membrane"/>
    <property type="evidence" value="ECO:0007669"/>
    <property type="project" value="UniProtKB-SubCell"/>
</dbReference>
<name>A0A0C5VG99_9GAMM</name>
<evidence type="ECO:0000259" key="8">
    <source>
        <dbReference type="Pfam" id="PF02706"/>
    </source>
</evidence>
<feature type="transmembrane region" description="Helical" evidence="7">
    <location>
        <begin position="476"/>
        <end position="497"/>
    </location>
</feature>
<protein>
    <submittedName>
        <fullName evidence="9">Uncharacterized protein involved in exopolysaccharide biosynthesis</fullName>
    </submittedName>
</protein>
<keyword evidence="6" id="KW-0175">Coiled coil</keyword>
<reference evidence="9 10" key="1">
    <citation type="submission" date="2014-01" db="EMBL/GenBank/DDBJ databases">
        <title>Full genme sequencing of cellulolytic bacterium Gynuella sunshinyii YC6258T gen. nov., sp. nov.</title>
        <authorList>
            <person name="Khan H."/>
            <person name="Chung E.J."/>
            <person name="Chung Y.R."/>
        </authorList>
    </citation>
    <scope>NUCLEOTIDE SEQUENCE [LARGE SCALE GENOMIC DNA]</scope>
    <source>
        <strain evidence="9 10">YC6258</strain>
    </source>
</reference>
<dbReference type="STRING" id="1445510.YC6258_00393"/>
<feature type="coiled-coil region" evidence="6">
    <location>
        <begin position="311"/>
        <end position="345"/>
    </location>
</feature>
<feature type="transmembrane region" description="Helical" evidence="7">
    <location>
        <begin position="21"/>
        <end position="47"/>
    </location>
</feature>
<keyword evidence="10" id="KW-1185">Reference proteome</keyword>
<dbReference type="InterPro" id="IPR003856">
    <property type="entry name" value="LPS_length_determ_N"/>
</dbReference>
<dbReference type="Pfam" id="PF02706">
    <property type="entry name" value="Wzz"/>
    <property type="match status" value="1"/>
</dbReference>
<keyword evidence="3 7" id="KW-0812">Transmembrane</keyword>
<dbReference type="HOGENOM" id="CLU_009912_5_0_6"/>
<feature type="coiled-coil region" evidence="6">
    <location>
        <begin position="177"/>
        <end position="240"/>
    </location>
</feature>
<dbReference type="PATRIC" id="fig|1445510.3.peg.380"/>
<accession>A0A0C5VG99</accession>
<keyword evidence="2" id="KW-1003">Cell membrane</keyword>